<dbReference type="PANTHER" id="PTHR47551:SF1">
    <property type="entry name" value="TUBULIN--TYROSINE LIGASE PBY1-RELATED"/>
    <property type="match status" value="1"/>
</dbReference>
<dbReference type="GO" id="GO:0000932">
    <property type="term" value="C:P-body"/>
    <property type="evidence" value="ECO:0007669"/>
    <property type="project" value="TreeGrafter"/>
</dbReference>
<dbReference type="Pfam" id="PF03133">
    <property type="entry name" value="TTL"/>
    <property type="match status" value="1"/>
</dbReference>
<dbReference type="PROSITE" id="PS51221">
    <property type="entry name" value="TTL"/>
    <property type="match status" value="1"/>
</dbReference>
<organism evidence="1 2">
    <name type="scientific">Rotaria sordida</name>
    <dbReference type="NCBI Taxonomy" id="392033"/>
    <lineage>
        <taxon>Eukaryota</taxon>
        <taxon>Metazoa</taxon>
        <taxon>Spiralia</taxon>
        <taxon>Gnathifera</taxon>
        <taxon>Rotifera</taxon>
        <taxon>Eurotatoria</taxon>
        <taxon>Bdelloidea</taxon>
        <taxon>Philodinida</taxon>
        <taxon>Philodinidae</taxon>
        <taxon>Rotaria</taxon>
    </lineage>
</organism>
<evidence type="ECO:0008006" key="3">
    <source>
        <dbReference type="Google" id="ProtNLM"/>
    </source>
</evidence>
<dbReference type="EMBL" id="CAJOAX010000459">
    <property type="protein sequence ID" value="CAF3595142.1"/>
    <property type="molecule type" value="Genomic_DNA"/>
</dbReference>
<dbReference type="Proteomes" id="UP000663823">
    <property type="component" value="Unassembled WGS sequence"/>
</dbReference>
<gene>
    <name evidence="1" type="ORF">OTI717_LOCUS6510</name>
</gene>
<dbReference type="Gene3D" id="3.30.470.20">
    <property type="entry name" value="ATP-grasp fold, B domain"/>
    <property type="match status" value="1"/>
</dbReference>
<dbReference type="InterPro" id="IPR027746">
    <property type="entry name" value="TTL"/>
</dbReference>
<evidence type="ECO:0000313" key="2">
    <source>
        <dbReference type="Proteomes" id="UP000663823"/>
    </source>
</evidence>
<protein>
    <recommendedName>
        <fullName evidence="3">Tubulin-tyrosine ligase</fullName>
    </recommendedName>
</protein>
<proteinExistence type="predicted"/>
<dbReference type="PANTHER" id="PTHR47551">
    <property type="entry name" value="TUBULIN--TYROSINE LIGASE PBY1-RELATED"/>
    <property type="match status" value="1"/>
</dbReference>
<name>A0A818MUU7_9BILA</name>
<comment type="caution">
    <text evidence="1">The sequence shown here is derived from an EMBL/GenBank/DDBJ whole genome shotgun (WGS) entry which is preliminary data.</text>
</comment>
<evidence type="ECO:0000313" key="1">
    <source>
        <dbReference type="EMBL" id="CAF3595142.1"/>
    </source>
</evidence>
<sequence length="393" mass="46811">MSIDVYLKMECSYTNELIRNVLEEENGLFNLMDSSTSNGDNILYWLEYEDIDFDMLYRLAKESNNKKILANSYCIRKGLLRKANFALFVQKYLSKRPDSILRNHYPETHILDLSHPDYLDEALNEAFELRDILQENTKEDIEPIPFILKASILDKASELFIFYTQSQLEQFFTNKYDENDDDDDSIANIREWIIQRYIKNPKLLSTYQNRKFHLRVYVIAERNLRIYVYDGILALFASLSYNNDKQSFDRLRHITNTCAQIDSQLNENDLVKEFFTLENIDNDIRLNIFEQIKLIIKDIFTGLHNEITIFQPLKNAFEIYGFDFLINENNEVYFLEANAYPDFKQTGNLLNIVIKELFQNLVQYIILPYFGYQQINKITQRKFHLVYDKQKTI</sequence>
<accession>A0A818MUU7</accession>
<dbReference type="SUPFAM" id="SSF56059">
    <property type="entry name" value="Glutathione synthetase ATP-binding domain-like"/>
    <property type="match status" value="1"/>
</dbReference>
<reference evidence="1" key="1">
    <citation type="submission" date="2021-02" db="EMBL/GenBank/DDBJ databases">
        <authorList>
            <person name="Nowell W R."/>
        </authorList>
    </citation>
    <scope>NUCLEOTIDE SEQUENCE</scope>
</reference>
<dbReference type="AlphaFoldDB" id="A0A818MUU7"/>
<dbReference type="InterPro" id="IPR004344">
    <property type="entry name" value="TTL/TTLL_fam"/>
</dbReference>